<evidence type="ECO:0000313" key="4">
    <source>
        <dbReference type="EMBL" id="KAH7136812.1"/>
    </source>
</evidence>
<dbReference type="OrthoDB" id="329272at2759"/>
<evidence type="ECO:0000256" key="1">
    <source>
        <dbReference type="ARBA" id="ARBA00022679"/>
    </source>
</evidence>
<sequence length="164" mass="18288">MGEPPCAPIEGVTITKAKADDIPFVKAIVIDAYSKYVERIGKEPAPMKADYYKLLDTHDIFVLKTDTAQTIVGSIVIATDKDSDSIKINNLVVDSAAQGRGYGRLLMNFAEESARSQGIMALTLFTNIKMHENLALYPKMGFVETERRTESGYERVYFRKDLLS</sequence>
<feature type="domain" description="N-acetyltransferase" evidence="3">
    <location>
        <begin position="12"/>
        <end position="163"/>
    </location>
</feature>
<dbReference type="InterPro" id="IPR050832">
    <property type="entry name" value="Bact_Acetyltransf"/>
</dbReference>
<name>A0A9P9EGS2_9HYPO</name>
<gene>
    <name evidence="4" type="ORF">B0J13DRAFT_506497</name>
</gene>
<dbReference type="GO" id="GO:0016747">
    <property type="term" value="F:acyltransferase activity, transferring groups other than amino-acyl groups"/>
    <property type="evidence" value="ECO:0007669"/>
    <property type="project" value="InterPro"/>
</dbReference>
<dbReference type="PANTHER" id="PTHR43877:SF2">
    <property type="entry name" value="AMINOALKYLPHOSPHONATE N-ACETYLTRANSFERASE-RELATED"/>
    <property type="match status" value="1"/>
</dbReference>
<dbReference type="CDD" id="cd04301">
    <property type="entry name" value="NAT_SF"/>
    <property type="match status" value="1"/>
</dbReference>
<keyword evidence="2" id="KW-0012">Acyltransferase</keyword>
<dbReference type="SUPFAM" id="SSF55729">
    <property type="entry name" value="Acyl-CoA N-acyltransferases (Nat)"/>
    <property type="match status" value="1"/>
</dbReference>
<dbReference type="InterPro" id="IPR016181">
    <property type="entry name" value="Acyl_CoA_acyltransferase"/>
</dbReference>
<dbReference type="PROSITE" id="PS51186">
    <property type="entry name" value="GNAT"/>
    <property type="match status" value="1"/>
</dbReference>
<dbReference type="Gene3D" id="3.40.630.30">
    <property type="match status" value="1"/>
</dbReference>
<proteinExistence type="predicted"/>
<dbReference type="PANTHER" id="PTHR43877">
    <property type="entry name" value="AMINOALKYLPHOSPHONATE N-ACETYLTRANSFERASE-RELATED-RELATED"/>
    <property type="match status" value="1"/>
</dbReference>
<keyword evidence="5" id="KW-1185">Reference proteome</keyword>
<keyword evidence="1" id="KW-0808">Transferase</keyword>
<protein>
    <submittedName>
        <fullName evidence="4">Acyl-CoA N-acyltransferase</fullName>
    </submittedName>
</protein>
<dbReference type="InterPro" id="IPR000182">
    <property type="entry name" value="GNAT_dom"/>
</dbReference>
<dbReference type="Proteomes" id="UP000717696">
    <property type="component" value="Unassembled WGS sequence"/>
</dbReference>
<dbReference type="AlphaFoldDB" id="A0A9P9EGS2"/>
<accession>A0A9P9EGS2</accession>
<organism evidence="4 5">
    <name type="scientific">Dactylonectria estremocensis</name>
    <dbReference type="NCBI Taxonomy" id="1079267"/>
    <lineage>
        <taxon>Eukaryota</taxon>
        <taxon>Fungi</taxon>
        <taxon>Dikarya</taxon>
        <taxon>Ascomycota</taxon>
        <taxon>Pezizomycotina</taxon>
        <taxon>Sordariomycetes</taxon>
        <taxon>Hypocreomycetidae</taxon>
        <taxon>Hypocreales</taxon>
        <taxon>Nectriaceae</taxon>
        <taxon>Dactylonectria</taxon>
    </lineage>
</organism>
<comment type="caution">
    <text evidence="4">The sequence shown here is derived from an EMBL/GenBank/DDBJ whole genome shotgun (WGS) entry which is preliminary data.</text>
</comment>
<reference evidence="4" key="1">
    <citation type="journal article" date="2021" name="Nat. Commun.">
        <title>Genetic determinants of endophytism in the Arabidopsis root mycobiome.</title>
        <authorList>
            <person name="Mesny F."/>
            <person name="Miyauchi S."/>
            <person name="Thiergart T."/>
            <person name="Pickel B."/>
            <person name="Atanasova L."/>
            <person name="Karlsson M."/>
            <person name="Huettel B."/>
            <person name="Barry K.W."/>
            <person name="Haridas S."/>
            <person name="Chen C."/>
            <person name="Bauer D."/>
            <person name="Andreopoulos W."/>
            <person name="Pangilinan J."/>
            <person name="LaButti K."/>
            <person name="Riley R."/>
            <person name="Lipzen A."/>
            <person name="Clum A."/>
            <person name="Drula E."/>
            <person name="Henrissat B."/>
            <person name="Kohler A."/>
            <person name="Grigoriev I.V."/>
            <person name="Martin F.M."/>
            <person name="Hacquard S."/>
        </authorList>
    </citation>
    <scope>NUCLEOTIDE SEQUENCE</scope>
    <source>
        <strain evidence="4">MPI-CAGE-AT-0021</strain>
    </source>
</reference>
<dbReference type="Pfam" id="PF00583">
    <property type="entry name" value="Acetyltransf_1"/>
    <property type="match status" value="1"/>
</dbReference>
<evidence type="ECO:0000259" key="3">
    <source>
        <dbReference type="PROSITE" id="PS51186"/>
    </source>
</evidence>
<evidence type="ECO:0000313" key="5">
    <source>
        <dbReference type="Proteomes" id="UP000717696"/>
    </source>
</evidence>
<evidence type="ECO:0000256" key="2">
    <source>
        <dbReference type="ARBA" id="ARBA00023315"/>
    </source>
</evidence>
<dbReference type="EMBL" id="JAGMUU010000016">
    <property type="protein sequence ID" value="KAH7136812.1"/>
    <property type="molecule type" value="Genomic_DNA"/>
</dbReference>